<proteinExistence type="inferred from homology"/>
<reference evidence="6 7" key="1">
    <citation type="journal article" date="2016" name="Nat. Commun.">
        <title>Thousands of microbial genomes shed light on interconnected biogeochemical processes in an aquifer system.</title>
        <authorList>
            <person name="Anantharaman K."/>
            <person name="Brown C.T."/>
            <person name="Hug L.A."/>
            <person name="Sharon I."/>
            <person name="Castelle C.J."/>
            <person name="Probst A.J."/>
            <person name="Thomas B.C."/>
            <person name="Singh A."/>
            <person name="Wilkins M.J."/>
            <person name="Karaoz U."/>
            <person name="Brodie E.L."/>
            <person name="Williams K.H."/>
            <person name="Hubbard S.S."/>
            <person name="Banfield J.F."/>
        </authorList>
    </citation>
    <scope>NUCLEOTIDE SEQUENCE [LARGE SCALE GENOMIC DNA]</scope>
</reference>
<comment type="caution">
    <text evidence="6">The sequence shown here is derived from an EMBL/GenBank/DDBJ whole genome shotgun (WGS) entry which is preliminary data.</text>
</comment>
<dbReference type="AlphaFoldDB" id="A0A1F5DUF4"/>
<evidence type="ECO:0000256" key="5">
    <source>
        <dbReference type="RuleBase" id="RU000568"/>
    </source>
</evidence>
<evidence type="ECO:0000256" key="2">
    <source>
        <dbReference type="ARBA" id="ARBA00022980"/>
    </source>
</evidence>
<evidence type="ECO:0000256" key="3">
    <source>
        <dbReference type="ARBA" id="ARBA00023274"/>
    </source>
</evidence>
<dbReference type="Pfam" id="PF01632">
    <property type="entry name" value="Ribosomal_L35p"/>
    <property type="match status" value="1"/>
</dbReference>
<dbReference type="EMBL" id="MEZQ01000047">
    <property type="protein sequence ID" value="OGD58787.1"/>
    <property type="molecule type" value="Genomic_DNA"/>
</dbReference>
<dbReference type="GO" id="GO:0003735">
    <property type="term" value="F:structural constituent of ribosome"/>
    <property type="evidence" value="ECO:0007669"/>
    <property type="project" value="InterPro"/>
</dbReference>
<evidence type="ECO:0000313" key="7">
    <source>
        <dbReference type="Proteomes" id="UP000176364"/>
    </source>
</evidence>
<dbReference type="Proteomes" id="UP000176364">
    <property type="component" value="Unassembled WGS sequence"/>
</dbReference>
<gene>
    <name evidence="4" type="primary">rpmI</name>
    <name evidence="6" type="ORF">A3I57_01865</name>
</gene>
<keyword evidence="2 4" id="KW-0689">Ribosomal protein</keyword>
<dbReference type="PRINTS" id="PR00064">
    <property type="entry name" value="RIBOSOMALL35"/>
</dbReference>
<dbReference type="InterPro" id="IPR018265">
    <property type="entry name" value="Ribosomal_bL35_CS"/>
</dbReference>
<evidence type="ECO:0000313" key="6">
    <source>
        <dbReference type="EMBL" id="OGD58787.1"/>
    </source>
</evidence>
<dbReference type="SUPFAM" id="SSF143034">
    <property type="entry name" value="L35p-like"/>
    <property type="match status" value="1"/>
</dbReference>
<sequence>MKKKNPKIKLKTRKSVAKRFKLTKGGAVLRRSGQIRHLRANRSKRNLRRGKVPKVVGHTLAKKIKRMLGR</sequence>
<evidence type="ECO:0000256" key="1">
    <source>
        <dbReference type="ARBA" id="ARBA00006598"/>
    </source>
</evidence>
<keyword evidence="3 4" id="KW-0687">Ribonucleoprotein</keyword>
<dbReference type="GO" id="GO:0005840">
    <property type="term" value="C:ribosome"/>
    <property type="evidence" value="ECO:0007669"/>
    <property type="project" value="UniProtKB-KW"/>
</dbReference>
<dbReference type="InterPro" id="IPR021137">
    <property type="entry name" value="Ribosomal_bL35-like"/>
</dbReference>
<dbReference type="HAMAP" id="MF_00514">
    <property type="entry name" value="Ribosomal_bL35"/>
    <property type="match status" value="1"/>
</dbReference>
<dbReference type="InterPro" id="IPR037229">
    <property type="entry name" value="Ribosomal_bL35_sf"/>
</dbReference>
<organism evidence="6 7">
    <name type="scientific">Candidatus Beckwithbacteria bacterium RIFCSPLOWO2_02_FULL_47_23</name>
    <dbReference type="NCBI Taxonomy" id="1797463"/>
    <lineage>
        <taxon>Bacteria</taxon>
        <taxon>Candidatus Beckwithiibacteriota</taxon>
    </lineage>
</organism>
<name>A0A1F5DUF4_9BACT</name>
<accession>A0A1F5DUF4</accession>
<dbReference type="InterPro" id="IPR001706">
    <property type="entry name" value="Ribosomal_bL35"/>
</dbReference>
<dbReference type="GO" id="GO:0006412">
    <property type="term" value="P:translation"/>
    <property type="evidence" value="ECO:0007669"/>
    <property type="project" value="UniProtKB-UniRule"/>
</dbReference>
<comment type="similarity">
    <text evidence="1 4 5">Belongs to the bacterial ribosomal protein bL35 family.</text>
</comment>
<dbReference type="PROSITE" id="PS00936">
    <property type="entry name" value="RIBOSOMAL_L35"/>
    <property type="match status" value="1"/>
</dbReference>
<evidence type="ECO:0000256" key="4">
    <source>
        <dbReference type="HAMAP-Rule" id="MF_00514"/>
    </source>
</evidence>
<dbReference type="GO" id="GO:1990904">
    <property type="term" value="C:ribonucleoprotein complex"/>
    <property type="evidence" value="ECO:0007669"/>
    <property type="project" value="UniProtKB-KW"/>
</dbReference>
<dbReference type="Gene3D" id="4.10.410.60">
    <property type="match status" value="1"/>
</dbReference>
<protein>
    <recommendedName>
        <fullName evidence="4">Large ribosomal subunit protein bL35</fullName>
    </recommendedName>
</protein>